<reference evidence="3" key="2">
    <citation type="journal article" date="2021" name="Sci. Data">
        <title>Chromosome-scale genome sequencing, assembly and annotation of six genomes from subfamily Leishmaniinae.</title>
        <authorList>
            <person name="Almutairi H."/>
            <person name="Urbaniak M.D."/>
            <person name="Bates M.D."/>
            <person name="Jariyapan N."/>
            <person name="Kwakye-Nuako G."/>
            <person name="Thomaz Soccol V."/>
            <person name="Al-Salem W.S."/>
            <person name="Dillon R.J."/>
            <person name="Bates P.A."/>
            <person name="Gatherer D."/>
        </authorList>
    </citation>
    <scope>NUCLEOTIDE SEQUENCE [LARGE SCALE GENOMIC DNA]</scope>
</reference>
<evidence type="ECO:0000313" key="3">
    <source>
        <dbReference type="Proteomes" id="UP000673552"/>
    </source>
</evidence>
<feature type="region of interest" description="Disordered" evidence="1">
    <location>
        <begin position="452"/>
        <end position="492"/>
    </location>
</feature>
<evidence type="ECO:0008006" key="4">
    <source>
        <dbReference type="Google" id="ProtNLM"/>
    </source>
</evidence>
<feature type="compositionally biased region" description="Polar residues" evidence="1">
    <location>
        <begin position="52"/>
        <end position="70"/>
    </location>
</feature>
<feature type="compositionally biased region" description="Acidic residues" evidence="1">
    <location>
        <begin position="183"/>
        <end position="193"/>
    </location>
</feature>
<feature type="compositionally biased region" description="Acidic residues" evidence="1">
    <location>
        <begin position="146"/>
        <end position="155"/>
    </location>
</feature>
<reference evidence="3" key="1">
    <citation type="journal article" date="2021" name="Microbiol. Resour. Announc.">
        <title>LGAAP: Leishmaniinae Genome Assembly and Annotation Pipeline.</title>
        <authorList>
            <person name="Almutairi H."/>
            <person name="Urbaniak M.D."/>
            <person name="Bates M.D."/>
            <person name="Jariyapan N."/>
            <person name="Kwakye-Nuako G."/>
            <person name="Thomaz-Soccol V."/>
            <person name="Al-Salem W.S."/>
            <person name="Dillon R.J."/>
            <person name="Bates P.A."/>
            <person name="Gatherer D."/>
        </authorList>
    </citation>
    <scope>NUCLEOTIDE SEQUENCE [LARGE SCALE GENOMIC DNA]</scope>
</reference>
<dbReference type="EMBL" id="JAFEUZ010000004">
    <property type="protein sequence ID" value="KAG5487533.1"/>
    <property type="molecule type" value="Genomic_DNA"/>
</dbReference>
<name>A0A836HTW2_9TRYP</name>
<keyword evidence="3" id="KW-1185">Reference proteome</keyword>
<dbReference type="Proteomes" id="UP000673552">
    <property type="component" value="Unassembled WGS sequence"/>
</dbReference>
<feature type="compositionally biased region" description="Low complexity" evidence="1">
    <location>
        <begin position="754"/>
        <end position="770"/>
    </location>
</feature>
<feature type="compositionally biased region" description="Basic and acidic residues" evidence="1">
    <location>
        <begin position="471"/>
        <end position="484"/>
    </location>
</feature>
<evidence type="ECO:0000256" key="1">
    <source>
        <dbReference type="SAM" id="MobiDB-lite"/>
    </source>
</evidence>
<proteinExistence type="predicted"/>
<feature type="compositionally biased region" description="Low complexity" evidence="1">
    <location>
        <begin position="121"/>
        <end position="145"/>
    </location>
</feature>
<feature type="region of interest" description="Disordered" evidence="1">
    <location>
        <begin position="1155"/>
        <end position="1177"/>
    </location>
</feature>
<feature type="region of interest" description="Disordered" evidence="1">
    <location>
        <begin position="1029"/>
        <end position="1055"/>
    </location>
</feature>
<dbReference type="RefSeq" id="XP_067181465.1">
    <property type="nucleotide sequence ID" value="XM_067324858.1"/>
</dbReference>
<protein>
    <recommendedName>
        <fullName evidence="4">SET domain-containing protein</fullName>
    </recommendedName>
</protein>
<dbReference type="KEGG" id="lmat:92517370"/>
<dbReference type="GeneID" id="92517370"/>
<feature type="region of interest" description="Disordered" evidence="1">
    <location>
        <begin position="754"/>
        <end position="819"/>
    </location>
</feature>
<evidence type="ECO:0000313" key="2">
    <source>
        <dbReference type="EMBL" id="KAG5487533.1"/>
    </source>
</evidence>
<sequence>MSHGTGKGLAHGRLARRLWDDNGLASDDAGDELRAALEDSRATYAGSREETQPQAVASPSRPPLTSSQQGGCDRLRPCDSANADLCDTRHSQELRDDFFALYTSQEDMASSKNRRGGGGMTDSVVGGSVTAAGSDDGDDGASLSDQGDDGGADCDNNADVDCEAWVGRTDGHHAQQSQYVPESTEDMEEEDGIADATESPFASAQPANDFRTEAQQPPSLSDTTAAAEKQQLPAYWPHPHPPPFSALPQPSQTRVTFHTQRYGAFIKAYLGLSDAEVEQAQRRGRGICMIGVRKAPSSSSHFGSCASYAIPFPAPAPASGSAAAAVPGYTHQPAHHRRLHHGFGEPVRVQRAFLRHSVLAVEGDAVFSELIDRAEVLYAVEQHRLDTAWKVCAQDTGAGRKDAAAVAAGVAPGSPAQPLLYPQFRKLPRVPEPYLRPNARCIALHYGLPDRAAPDGSEGSTGRSPAGATDVRLEGDETKAREPPTCRASDAPASRNLYPRASLMAVVCTTRLEEGEEIYVSLESYYRCLDEPSWYRRCYSELNKRFGCADSAATPCTVAEGGRGSANASARQNDLVGDLYTGVKRFPAWPADLAYYHGVGRRHASHVAEAAFPFTLVTLGPAPELGDDQKGVAASAWLPYGTCLLYCGPSVATRKVERLVSERALRGDTSALDHTTAANHSASAHRGVEEDEDWSIVTDDTYALGLGRHGVCFGQGLTRYINHRYNTSRFGNVELCSVILSVPSEFAGAPEAAAVPAPAGGPEMPAGASERLPPKSANHSASPPLTLEERTKAARAATAKRTCRRRRAHRAKKEVTRTVAEADGAAAAVPVPKEDDGLAALYAKPKRRPPRRRAQCFFLEERSFFVTVPFFLVTTDVPPGTPLLAWTYGEDYDAKLERQAVAEGHLVPYADAALLNRRLAAASTAATSVPSPAAGCRFQRYSGDYRFAVGVGDVVWRRRPARFGSAPGPGGCDITDVYVPPPEDDLFVVVQTLRSTTERVLLRPLQRIFLTSRQLGTLLREQHLDDYVSPHSASTARPGPQKGSRPVGRPPSANSKRQRAAALAYEWAAHWAVFRLTDMSALAPAPFAAASPCFTPRTLSRYEEALRTCVVATIDSVGLLLMDIDYSTVHRTRDTTGKAGSTGAAERITDILQGATAQASPNGSRGPNAKQSAGRGAEGEAQRLILVNLDDLRHATSLVRTSPERAAAVPALCNGLLWPLYCMSSKPRAAAGVTVGASERVLHTRPGSRV</sequence>
<accession>A0A836HTW2</accession>
<feature type="compositionally biased region" description="Basic and acidic residues" evidence="1">
    <location>
        <begin position="37"/>
        <end position="51"/>
    </location>
</feature>
<comment type="caution">
    <text evidence="2">The sequence shown here is derived from an EMBL/GenBank/DDBJ whole genome shotgun (WGS) entry which is preliminary data.</text>
</comment>
<organism evidence="2 3">
    <name type="scientific">Leishmania martiniquensis</name>
    <dbReference type="NCBI Taxonomy" id="1580590"/>
    <lineage>
        <taxon>Eukaryota</taxon>
        <taxon>Discoba</taxon>
        <taxon>Euglenozoa</taxon>
        <taxon>Kinetoplastea</taxon>
        <taxon>Metakinetoplastina</taxon>
        <taxon>Trypanosomatida</taxon>
        <taxon>Trypanosomatidae</taxon>
        <taxon>Leishmaniinae</taxon>
        <taxon>Leishmania</taxon>
    </lineage>
</organism>
<dbReference type="OrthoDB" id="273342at2759"/>
<feature type="compositionally biased region" description="Polar residues" evidence="1">
    <location>
        <begin position="1155"/>
        <end position="1171"/>
    </location>
</feature>
<feature type="compositionally biased region" description="Basic residues" evidence="1">
    <location>
        <begin position="801"/>
        <end position="812"/>
    </location>
</feature>
<feature type="region of interest" description="Disordered" evidence="1">
    <location>
        <begin position="109"/>
        <end position="155"/>
    </location>
</feature>
<gene>
    <name evidence="2" type="ORF">LSCM1_07490</name>
</gene>
<dbReference type="AlphaFoldDB" id="A0A836HTW2"/>
<feature type="region of interest" description="Disordered" evidence="1">
    <location>
        <begin position="37"/>
        <end position="78"/>
    </location>
</feature>
<feature type="region of interest" description="Disordered" evidence="1">
    <location>
        <begin position="172"/>
        <end position="193"/>
    </location>
</feature>